<keyword evidence="3" id="KW-1015">Disulfide bond</keyword>
<dbReference type="EMBL" id="CM012445">
    <property type="protein sequence ID" value="RVE68783.1"/>
    <property type="molecule type" value="Genomic_DNA"/>
</dbReference>
<reference evidence="7 8" key="1">
    <citation type="submission" date="2018-11" db="EMBL/GenBank/DDBJ databases">
        <authorList>
            <person name="Lopez-Roques C."/>
            <person name="Donnadieu C."/>
            <person name="Bouchez O."/>
            <person name="Klopp C."/>
            <person name="Cabau C."/>
            <person name="Zahm M."/>
        </authorList>
    </citation>
    <scope>NUCLEOTIDE SEQUENCE [LARGE SCALE GENOMIC DNA]</scope>
    <source>
        <strain evidence="7">RS831</strain>
        <tissue evidence="7">Whole body</tissue>
    </source>
</reference>
<feature type="domain" description="NTR" evidence="6">
    <location>
        <begin position="1520"/>
        <end position="1667"/>
    </location>
</feature>
<dbReference type="CDD" id="cd00017">
    <property type="entry name" value="ANATO"/>
    <property type="match status" value="1"/>
</dbReference>
<dbReference type="Pfam" id="PF01759">
    <property type="entry name" value="NTR"/>
    <property type="match status" value="1"/>
</dbReference>
<dbReference type="SUPFAM" id="SSF47686">
    <property type="entry name" value="Anaphylotoxins (complement system)"/>
    <property type="match status" value="1"/>
</dbReference>
<dbReference type="Pfam" id="PF17791">
    <property type="entry name" value="MG3"/>
    <property type="match status" value="1"/>
</dbReference>
<dbReference type="InterPro" id="IPR011626">
    <property type="entry name" value="Alpha-macroglobulin_TED"/>
</dbReference>
<dbReference type="PROSITE" id="PS01178">
    <property type="entry name" value="ANAPHYLATOXIN_2"/>
    <property type="match status" value="1"/>
</dbReference>
<dbReference type="InterPro" id="IPR008993">
    <property type="entry name" value="TIMP-like_OB-fold"/>
</dbReference>
<keyword evidence="4" id="KW-0732">Signal</keyword>
<keyword evidence="8" id="KW-1185">Reference proteome</keyword>
<dbReference type="SMART" id="SM01360">
    <property type="entry name" value="A2M"/>
    <property type="match status" value="1"/>
</dbReference>
<dbReference type="InterPro" id="IPR041425">
    <property type="entry name" value="C3/4/5_MG1"/>
</dbReference>
<evidence type="ECO:0000256" key="3">
    <source>
        <dbReference type="ARBA" id="ARBA00023157"/>
    </source>
</evidence>
<dbReference type="InterPro" id="IPR036595">
    <property type="entry name" value="A-macroglobulin_rcpt-bd_sf"/>
</dbReference>
<dbReference type="InterPro" id="IPR009048">
    <property type="entry name" value="A-macroglobulin_rcpt-bd"/>
</dbReference>
<dbReference type="Gene3D" id="2.60.40.1930">
    <property type="match status" value="3"/>
</dbReference>
<dbReference type="Pfam" id="PF17789">
    <property type="entry name" value="MG4"/>
    <property type="match status" value="1"/>
</dbReference>
<dbReference type="Gene3D" id="2.60.120.1540">
    <property type="match status" value="1"/>
</dbReference>
<dbReference type="PANTHER" id="PTHR11412">
    <property type="entry name" value="MACROGLOBULIN / COMPLEMENT"/>
    <property type="match status" value="1"/>
</dbReference>
<name>A0A437D189_ORYJA</name>
<dbReference type="Pfam" id="PF07703">
    <property type="entry name" value="A2M_BRD"/>
    <property type="match status" value="1"/>
</dbReference>
<feature type="chain" id="PRO_5019369737" description="Anaphylatoxin-like domain-containing protein" evidence="4">
    <location>
        <begin position="20"/>
        <end position="1668"/>
    </location>
</feature>
<dbReference type="InterPro" id="IPR002890">
    <property type="entry name" value="MG2"/>
</dbReference>
<evidence type="ECO:0008006" key="9">
    <source>
        <dbReference type="Google" id="ProtNLM"/>
    </source>
</evidence>
<dbReference type="Gene3D" id="2.40.50.120">
    <property type="match status" value="1"/>
</dbReference>
<evidence type="ECO:0000256" key="4">
    <source>
        <dbReference type="SAM" id="SignalP"/>
    </source>
</evidence>
<dbReference type="SMART" id="SM01361">
    <property type="entry name" value="A2M_recep"/>
    <property type="match status" value="1"/>
</dbReference>
<dbReference type="InterPro" id="IPR041555">
    <property type="entry name" value="MG3"/>
</dbReference>
<evidence type="ECO:0000256" key="2">
    <source>
        <dbReference type="ARBA" id="ARBA00022525"/>
    </source>
</evidence>
<dbReference type="Pfam" id="PF21309">
    <property type="entry name" value="C5_CUB"/>
    <property type="match status" value="1"/>
</dbReference>
<dbReference type="Pfam" id="PF01835">
    <property type="entry name" value="MG2"/>
    <property type="match status" value="1"/>
</dbReference>
<gene>
    <name evidence="7" type="ORF">OJAV_G00094840</name>
</gene>
<dbReference type="PANTHER" id="PTHR11412:SF83">
    <property type="entry name" value="COMPLEMENT C5"/>
    <property type="match status" value="1"/>
</dbReference>
<accession>A0A437D189</accession>
<dbReference type="Pfam" id="PF00207">
    <property type="entry name" value="A2M"/>
    <property type="match status" value="1"/>
</dbReference>
<reference evidence="7 8" key="2">
    <citation type="submission" date="2019-01" db="EMBL/GenBank/DDBJ databases">
        <title>A chromosome length genome reference of the Java medaka (oryzias javanicus).</title>
        <authorList>
            <person name="Herpin A."/>
            <person name="Takehana Y."/>
            <person name="Naruse K."/>
            <person name="Ansai S."/>
            <person name="Kawaguchi M."/>
        </authorList>
    </citation>
    <scope>NUCLEOTIDE SEQUENCE [LARGE SCALE GENOMIC DNA]</scope>
    <source>
        <strain evidence="7">RS831</strain>
        <tissue evidence="7">Whole body</tissue>
    </source>
</reference>
<evidence type="ECO:0000259" key="6">
    <source>
        <dbReference type="PROSITE" id="PS50189"/>
    </source>
</evidence>
<dbReference type="SUPFAM" id="SSF49410">
    <property type="entry name" value="Alpha-macroglobulin receptor domain"/>
    <property type="match status" value="1"/>
</dbReference>
<dbReference type="Proteomes" id="UP000283210">
    <property type="component" value="Chromosome 9"/>
</dbReference>
<protein>
    <recommendedName>
        <fullName evidence="9">Anaphylatoxin-like domain-containing protein</fullName>
    </recommendedName>
</protein>
<dbReference type="SMART" id="SM01359">
    <property type="entry name" value="A2M_N_2"/>
    <property type="match status" value="1"/>
</dbReference>
<dbReference type="InterPro" id="IPR018933">
    <property type="entry name" value="Netrin_module_non-TIMP"/>
</dbReference>
<evidence type="ECO:0000256" key="1">
    <source>
        <dbReference type="ARBA" id="ARBA00004613"/>
    </source>
</evidence>
<dbReference type="Pfam" id="PF07677">
    <property type="entry name" value="A2M_recep"/>
    <property type="match status" value="1"/>
</dbReference>
<keyword evidence="2" id="KW-0964">Secreted</keyword>
<dbReference type="Gene3D" id="1.50.10.20">
    <property type="match status" value="1"/>
</dbReference>
<evidence type="ECO:0000313" key="8">
    <source>
        <dbReference type="Proteomes" id="UP000283210"/>
    </source>
</evidence>
<dbReference type="Pfam" id="PF07678">
    <property type="entry name" value="TED_complement"/>
    <property type="match status" value="1"/>
</dbReference>
<feature type="signal peptide" evidence="4">
    <location>
        <begin position="1"/>
        <end position="19"/>
    </location>
</feature>
<dbReference type="InterPro" id="IPR001599">
    <property type="entry name" value="Macroglobln_a2"/>
</dbReference>
<dbReference type="SUPFAM" id="SSF50242">
    <property type="entry name" value="TIMP-like"/>
    <property type="match status" value="1"/>
</dbReference>
<dbReference type="InterPro" id="IPR048843">
    <property type="entry name" value="C5_CUB"/>
</dbReference>
<dbReference type="InterPro" id="IPR040839">
    <property type="entry name" value="MG4"/>
</dbReference>
<sequence length="1668" mass="185359">MKVCVLLLCVSCLCWRTQAQPKSYLVTAPSSFRVDASETVFVQLFGYTREVTVFVFLKDSMAPGHVVLSRDVLTLNANNKYQALANVQLYPNVLAKDIQNVVLHVQSEEINSHVLVPVSRTNGFLFIQTDKPLYTPHQKVKVRAFSMNQELRPANRSVFLTFKDPDKMTVAVVEMIDINNGIPTMQKRFKIPIKPKLGIWTIEASYSEDFTTKAKTDFEVKEYVLPSIDISVQPSSNFISDTNFNNFEFTISAKYVHGAPVADGEVFLRYGYVSGTNAPFIIPNLVRRERLSSSGEVEVSLNMQEVLSKYDGPRELSSLVGKYLYIAVLVQEDTGGISQEAEFASVKFLKSPYHLRLISTPPFIKPGLPYNIQLLVKDHLDKPVSRVLVRLVEQRQTTSTGETNTLDCGNNDHLRSNSEGFIYLICMPWKTSVKAVLKFQTADPGLAEANQASLSLESVAYHSPNQRYLYINTPMFGQSLVVGEDTQVHVQTASPSYLNIQALNYLILSRGKVVFHKSVDFVQSLDGRNSLNFMVTPSMVPSIRMLVFYILHGEGTSELVADSVWIDVKDSCVNGLKTSVSVDTRMHKPKENLQVEIRANQPGLVALSAVDSAVYSIRRNYKDPISMVQRHIEQSDQGCGGGGGKDNADVFRLAGLTFMTNANAQAASINEACTASVRPKRALSEEAKRKKAESFGFFKPCCERGMQYIPRSVTCQQYALQQSRSKPRCREVIRECCEFYQKNKDDGDLILARHDIGVNFDKAPQVRSYFPESWLWEVHPISSGKLSVSGKLPDSLTTWEIKAVGMFPSGGMCVAETAKVSVNLPLSVDIPLPYQVVRGEQVILQGSVYNQQDNQIKYCVTLTAGPEVCLLQSQPVSGQPGLHSTVCKWNHLSANGVGKVEFTLLGLEPGVHTLSFTLKTNAGIRDILEKTLRVVPEGVRQEVNSGGSLDPQGLYGSKRLKRVLAINGELPGDVVTVLTKPDGIKTLIDLPLGVAIAKLDSLFLLTQVYLYLEMTSSWDMIGENSQKTSSDLKQKIQDGLIDLSSIKNGDSSYSVSTKAESSTWVTAMAVKALAVADSVMSVDHQSLSESVTWLISKTQQQDGSFSEKSSFRPDRVMVEGADPTENSVYVTSVVLIALQRAKGIRDERLRLQFHDNSRRSAAAYLSRHAMNVKSIYVRAMATYALTLHDPDSTAVSDLLRSLENRARQKGNPVELRYWQEAEVTADWIKPDQSSGQTVETTAYVLLTMLLKGRISYANPILSWLTQDQYYGDGFFSSTDTLMALEAITEYKRVTPRAELNQQINIRYNRKGEVKRVVLNSRQPVVAPIEVDLNDDITVSTGYGKGVSNVKLKTVFYQTTASLQTRCNFELNIELSGSNPSDGSSVEAPHLAACVKYKPPLNEVSTASSLTVLKIQLPTGVEPYLDDLRQFMESEDPIISHYELQGRTVVILMDTVPSDIFLCVGFGVRTRFKVVGASECLFTVSERQDRGSLCTKEFSPQHQMLQRLCVGEQCQCMTAACGAYRGNVDLSLTSARRTEELCQPHVKYGLIVTVRSSSSEGDFMIYSASVVEVLKNTEKDLEALNPKSEVELVKKATCTSINLQDNKQYLVFGSRGSEIQNGRHFKYRLALDSEALVELLSTDCSSDLCQKHKAQMEDFSIYFMLNECV</sequence>
<dbReference type="Gene3D" id="2.60.40.690">
    <property type="entry name" value="Alpha-macroglobulin, receptor-binding domain"/>
    <property type="match status" value="1"/>
</dbReference>
<dbReference type="GO" id="GO:0004866">
    <property type="term" value="F:endopeptidase inhibitor activity"/>
    <property type="evidence" value="ECO:0007669"/>
    <property type="project" value="InterPro"/>
</dbReference>
<evidence type="ECO:0000313" key="7">
    <source>
        <dbReference type="EMBL" id="RVE68783.1"/>
    </source>
</evidence>
<dbReference type="Gene3D" id="1.20.91.20">
    <property type="entry name" value="Anaphylotoxins (complement system)"/>
    <property type="match status" value="1"/>
</dbReference>
<dbReference type="InterPro" id="IPR011625">
    <property type="entry name" value="A2M_N_BRD"/>
</dbReference>
<dbReference type="InterPro" id="IPR013783">
    <property type="entry name" value="Ig-like_fold"/>
</dbReference>
<dbReference type="Pfam" id="PF01821">
    <property type="entry name" value="ANATO"/>
    <property type="match status" value="1"/>
</dbReference>
<dbReference type="PROSITE" id="PS50189">
    <property type="entry name" value="NTR"/>
    <property type="match status" value="1"/>
</dbReference>
<evidence type="ECO:0000259" key="5">
    <source>
        <dbReference type="PROSITE" id="PS01178"/>
    </source>
</evidence>
<dbReference type="Pfam" id="PF17790">
    <property type="entry name" value="MG1"/>
    <property type="match status" value="1"/>
</dbReference>
<dbReference type="InterPro" id="IPR001134">
    <property type="entry name" value="Netrin_domain"/>
</dbReference>
<dbReference type="Gene3D" id="2.60.40.1940">
    <property type="match status" value="1"/>
</dbReference>
<dbReference type="Gene3D" id="2.20.130.20">
    <property type="match status" value="1"/>
</dbReference>
<dbReference type="SUPFAM" id="SSF48239">
    <property type="entry name" value="Terpenoid cyclases/Protein prenyltransferases"/>
    <property type="match status" value="1"/>
</dbReference>
<organism evidence="7 8">
    <name type="scientific">Oryzias javanicus</name>
    <name type="common">Javanese ricefish</name>
    <name type="synonym">Aplocheilus javanicus</name>
    <dbReference type="NCBI Taxonomy" id="123683"/>
    <lineage>
        <taxon>Eukaryota</taxon>
        <taxon>Metazoa</taxon>
        <taxon>Chordata</taxon>
        <taxon>Craniata</taxon>
        <taxon>Vertebrata</taxon>
        <taxon>Euteleostomi</taxon>
        <taxon>Actinopterygii</taxon>
        <taxon>Neopterygii</taxon>
        <taxon>Teleostei</taxon>
        <taxon>Neoteleostei</taxon>
        <taxon>Acanthomorphata</taxon>
        <taxon>Ovalentaria</taxon>
        <taxon>Atherinomorphae</taxon>
        <taxon>Beloniformes</taxon>
        <taxon>Adrianichthyidae</taxon>
        <taxon>Oryziinae</taxon>
        <taxon>Oryzias</taxon>
    </lineage>
</organism>
<comment type="subcellular location">
    <subcellularLocation>
        <location evidence="1">Secreted</location>
    </subcellularLocation>
</comment>
<dbReference type="InterPro" id="IPR050473">
    <property type="entry name" value="A2M/Complement_sys"/>
</dbReference>
<dbReference type="InterPro" id="IPR000020">
    <property type="entry name" value="Anaphylatoxin/fibulin"/>
</dbReference>
<dbReference type="Gene3D" id="6.20.50.160">
    <property type="match status" value="1"/>
</dbReference>
<dbReference type="InterPro" id="IPR008930">
    <property type="entry name" value="Terpenoid_cyclase/PrenylTrfase"/>
</dbReference>
<dbReference type="SMART" id="SM00643">
    <property type="entry name" value="C345C"/>
    <property type="match status" value="1"/>
</dbReference>
<dbReference type="InterPro" id="IPR018081">
    <property type="entry name" value="Anaphylatoxin_comp_syst"/>
</dbReference>
<dbReference type="Gene3D" id="2.60.40.10">
    <property type="entry name" value="Immunoglobulins"/>
    <property type="match status" value="2"/>
</dbReference>
<dbReference type="OrthoDB" id="6359008at2759"/>
<dbReference type="GO" id="GO:0005615">
    <property type="term" value="C:extracellular space"/>
    <property type="evidence" value="ECO:0007669"/>
    <property type="project" value="InterPro"/>
</dbReference>
<feature type="domain" description="Anaphylatoxin-like" evidence="5">
    <location>
        <begin position="701"/>
        <end position="737"/>
    </location>
</feature>
<proteinExistence type="predicted"/>